<dbReference type="InterPro" id="IPR049883">
    <property type="entry name" value="NOTCH1_EGF-like"/>
</dbReference>
<dbReference type="InterPro" id="IPR009030">
    <property type="entry name" value="Growth_fac_rcpt_cys_sf"/>
</dbReference>
<dbReference type="Pfam" id="PF00059">
    <property type="entry name" value="Lectin_C"/>
    <property type="match status" value="1"/>
</dbReference>
<dbReference type="InterPro" id="IPR000884">
    <property type="entry name" value="TSP1_rpt"/>
</dbReference>
<dbReference type="PROSITE" id="PS50026">
    <property type="entry name" value="EGF_3"/>
    <property type="match status" value="4"/>
</dbReference>
<dbReference type="InterPro" id="IPR000742">
    <property type="entry name" value="EGF"/>
</dbReference>
<keyword evidence="7" id="KW-0677">Repeat</keyword>
<dbReference type="SMART" id="SM00181">
    <property type="entry name" value="EGF"/>
    <property type="match status" value="6"/>
</dbReference>
<dbReference type="Pfam" id="PF07645">
    <property type="entry name" value="EGF_CA"/>
    <property type="match status" value="6"/>
</dbReference>
<dbReference type="InterPro" id="IPR001304">
    <property type="entry name" value="C-type_lectin-like"/>
</dbReference>
<dbReference type="SMART" id="SM00179">
    <property type="entry name" value="EGF_CA"/>
    <property type="match status" value="7"/>
</dbReference>
<keyword evidence="9" id="KW-0472">Membrane</keyword>
<dbReference type="Gene3D" id="2.20.100.10">
    <property type="entry name" value="Thrombospondin type-1 (TSP1) repeat"/>
    <property type="match status" value="2"/>
</dbReference>
<evidence type="ECO:0000256" key="3">
    <source>
        <dbReference type="ARBA" id="ARBA00022553"/>
    </source>
</evidence>
<dbReference type="CDD" id="cd00054">
    <property type="entry name" value="EGF_CA"/>
    <property type="match status" value="4"/>
</dbReference>
<feature type="chain" id="PRO_5046490724" evidence="12">
    <location>
        <begin position="28"/>
        <end position="989"/>
    </location>
</feature>
<protein>
    <submittedName>
        <fullName evidence="16">Uncharacterized protein LOC136091274 isoform X1</fullName>
    </submittedName>
</protein>
<evidence type="ECO:0000256" key="5">
    <source>
        <dbReference type="ARBA" id="ARBA00022729"/>
    </source>
</evidence>
<dbReference type="InterPro" id="IPR016187">
    <property type="entry name" value="CTDL_fold"/>
</dbReference>
<dbReference type="SUPFAM" id="SSF57184">
    <property type="entry name" value="Growth factor receptor domain"/>
    <property type="match status" value="2"/>
</dbReference>
<comment type="caution">
    <text evidence="11">Lacks conserved residue(s) required for the propagation of feature annotation.</text>
</comment>
<dbReference type="PROSITE" id="PS50041">
    <property type="entry name" value="C_TYPE_LECTIN_2"/>
    <property type="match status" value="1"/>
</dbReference>
<feature type="signal peptide" evidence="12">
    <location>
        <begin position="1"/>
        <end position="27"/>
    </location>
</feature>
<dbReference type="PROSITE" id="PS01186">
    <property type="entry name" value="EGF_2"/>
    <property type="match status" value="2"/>
</dbReference>
<evidence type="ECO:0000256" key="8">
    <source>
        <dbReference type="ARBA" id="ARBA00022989"/>
    </source>
</evidence>
<dbReference type="Pfam" id="PF00090">
    <property type="entry name" value="TSP_1"/>
    <property type="match status" value="2"/>
</dbReference>
<dbReference type="SUPFAM" id="SSF82895">
    <property type="entry name" value="TSP-1 type 1 repeat"/>
    <property type="match status" value="1"/>
</dbReference>
<evidence type="ECO:0000313" key="15">
    <source>
        <dbReference type="Proteomes" id="UP001652625"/>
    </source>
</evidence>
<evidence type="ECO:0000256" key="6">
    <source>
        <dbReference type="ARBA" id="ARBA00022734"/>
    </source>
</evidence>
<keyword evidence="15" id="KW-1185">Reference proteome</keyword>
<keyword evidence="6" id="KW-0430">Lectin</keyword>
<dbReference type="SMART" id="SM00034">
    <property type="entry name" value="CLECT"/>
    <property type="match status" value="1"/>
</dbReference>
<dbReference type="CDD" id="cd00037">
    <property type="entry name" value="CLECT"/>
    <property type="match status" value="1"/>
</dbReference>
<dbReference type="RefSeq" id="XP_065674682.1">
    <property type="nucleotide sequence ID" value="XM_065818610.1"/>
</dbReference>
<dbReference type="PROSITE" id="PS50092">
    <property type="entry name" value="TSP1"/>
    <property type="match status" value="2"/>
</dbReference>
<evidence type="ECO:0000256" key="9">
    <source>
        <dbReference type="ARBA" id="ARBA00023136"/>
    </source>
</evidence>
<gene>
    <name evidence="16" type="primary">LOC136091274</name>
</gene>
<evidence type="ECO:0000256" key="1">
    <source>
        <dbReference type="ARBA" id="ARBA00004479"/>
    </source>
</evidence>
<evidence type="ECO:0000256" key="10">
    <source>
        <dbReference type="ARBA" id="ARBA00023157"/>
    </source>
</evidence>
<dbReference type="GeneID" id="136091274"/>
<name>A0ABM4DJJ9_HYDVU</name>
<dbReference type="PROSITE" id="PS00010">
    <property type="entry name" value="ASX_HYDROXYL"/>
    <property type="match status" value="5"/>
</dbReference>
<accession>A0ABM4DJJ9</accession>
<evidence type="ECO:0000259" key="14">
    <source>
        <dbReference type="PROSITE" id="PS50041"/>
    </source>
</evidence>
<proteinExistence type="predicted"/>
<keyword evidence="3" id="KW-0597">Phosphoprotein</keyword>
<dbReference type="Gene3D" id="3.10.100.10">
    <property type="entry name" value="Mannose-Binding Protein A, subunit A"/>
    <property type="match status" value="1"/>
</dbReference>
<feature type="domain" description="EGF-like" evidence="13">
    <location>
        <begin position="534"/>
        <end position="575"/>
    </location>
</feature>
<keyword evidence="2 11" id="KW-0245">EGF-like domain</keyword>
<dbReference type="InterPro" id="IPR036383">
    <property type="entry name" value="TSP1_rpt_sf"/>
</dbReference>
<sequence>MKQLVKKHTFWISLVLKLTMLLQDAQGDIDLFVLKESISVSQNQLLKTFSIFPKMFEVKFEACVFSLAFSSENNNTCDKNWLNLFSFEKVSEDILSTGCETRKTFISVWLSSLNNTNIPTLTVDAEIGGKIVLSFVKIEPFSFGCTKFNIIQHLIDDYDSFSISVNDSYIVTSKNITVKEMSNIEMYVSSFKYNAQPGYIKNLRVTKLCSEHNRFNCPNEWIGHGRYCYLFKESELQKTNKWSYEKARSLCQNFGGDLLSIENEVENSFIKDQFINGKIKSNRQWIGLKFIKTIQTKRIFEWVDNTNTTFMNWGHNEPNNLNGNENCVEIKSNGWNDLSCETLLDGFFCKSKVQEKSCKPQLSFSSNLVVIKDFLYITLNLSKWNLDESAVNVIWEYLLPPFIQLQSTYTSDKTVYNDSNSHVYKIKRLPDIGVYQSITAFIDNSSCLYCGYNINIPIKLYFESTVEIAYKSFLTNFFEINCPNQNQQHQFPDFNECMKPCKWTHSVVIDDEDFYNCICDSGLKLDDNNYSCIDINECANLTNYCNWTNSDCVNTNGSYYCTCKSGWLLDKNSCVDIDECASMANYCNLTNSDCVNFNGSYNCTCKSGWQMDNNSCVDINECENLTNYCNWTNSYCMNTNGSYNCSCKSGWSLVNNSCLDIDECASMTNYCNLTNSDCVNTNGSYNCTCKSGWQLDNNSCVDINECNELAKFCNWTNSHCVNINGSYNCTCKYGWSLVNNSCVDIDECTSLNNICNSTNSACVNNIGSYYCNKGEWSTWSECSETCGLGYKYSILNVLFKSQQKAKRSLPCMNTKCPVNGNWSNWTTDESCSNSFCICTIRQERYCNNPAPADGGHDCFGINVRYLENNKICQVNGGWTKWSSWTLCSQPCQGGVKTRYRSCTNPVPKYGGLSCNGSNADEINCYSDKCKNVTVNFGIIFTDEDYAVYKLIEEKIKTAIQNLYKKFNKTVPFNLKLNSIKNVKSYETNP</sequence>
<reference evidence="16" key="1">
    <citation type="submission" date="2025-08" db="UniProtKB">
        <authorList>
            <consortium name="RefSeq"/>
        </authorList>
    </citation>
    <scope>IDENTIFICATION</scope>
</reference>
<dbReference type="Proteomes" id="UP001652625">
    <property type="component" value="Chromosome 15"/>
</dbReference>
<evidence type="ECO:0000313" key="16">
    <source>
        <dbReference type="RefSeq" id="XP_065674682.1"/>
    </source>
</evidence>
<organism evidence="15 16">
    <name type="scientific">Hydra vulgaris</name>
    <name type="common">Hydra</name>
    <name type="synonym">Hydra attenuata</name>
    <dbReference type="NCBI Taxonomy" id="6087"/>
    <lineage>
        <taxon>Eukaryota</taxon>
        <taxon>Metazoa</taxon>
        <taxon>Cnidaria</taxon>
        <taxon>Hydrozoa</taxon>
        <taxon>Hydroidolina</taxon>
        <taxon>Anthoathecata</taxon>
        <taxon>Aplanulata</taxon>
        <taxon>Hydridae</taxon>
        <taxon>Hydra</taxon>
    </lineage>
</organism>
<evidence type="ECO:0000256" key="11">
    <source>
        <dbReference type="PROSITE-ProRule" id="PRU00076"/>
    </source>
</evidence>
<feature type="domain" description="C-type lectin" evidence="14">
    <location>
        <begin position="224"/>
        <end position="341"/>
    </location>
</feature>
<dbReference type="InterPro" id="IPR016186">
    <property type="entry name" value="C-type_lectin-like/link_sf"/>
</dbReference>
<evidence type="ECO:0000259" key="13">
    <source>
        <dbReference type="PROSITE" id="PS50026"/>
    </source>
</evidence>
<keyword evidence="5 12" id="KW-0732">Signal</keyword>
<dbReference type="InterPro" id="IPR051505">
    <property type="entry name" value="C-type_lectin_domain"/>
</dbReference>
<evidence type="ECO:0000256" key="7">
    <source>
        <dbReference type="ARBA" id="ARBA00022737"/>
    </source>
</evidence>
<keyword evidence="10" id="KW-1015">Disulfide bond</keyword>
<dbReference type="PANTHER" id="PTHR14789">
    <property type="entry name" value="CHONDROLECTIN VARIANT CHODLFDELTAE"/>
    <property type="match status" value="1"/>
</dbReference>
<evidence type="ECO:0000256" key="12">
    <source>
        <dbReference type="SAM" id="SignalP"/>
    </source>
</evidence>
<evidence type="ECO:0000256" key="4">
    <source>
        <dbReference type="ARBA" id="ARBA00022692"/>
    </source>
</evidence>
<dbReference type="InterPro" id="IPR001881">
    <property type="entry name" value="EGF-like_Ca-bd_dom"/>
</dbReference>
<evidence type="ECO:0000256" key="2">
    <source>
        <dbReference type="ARBA" id="ARBA00022536"/>
    </source>
</evidence>
<dbReference type="PROSITE" id="PS01187">
    <property type="entry name" value="EGF_CA"/>
    <property type="match status" value="2"/>
</dbReference>
<feature type="domain" description="EGF-like" evidence="13">
    <location>
        <begin position="618"/>
        <end position="659"/>
    </location>
</feature>
<dbReference type="InterPro" id="IPR000152">
    <property type="entry name" value="EGF-type_Asp/Asn_hydroxyl_site"/>
</dbReference>
<feature type="domain" description="EGF-like" evidence="13">
    <location>
        <begin position="576"/>
        <end position="615"/>
    </location>
</feature>
<feature type="domain" description="EGF-like" evidence="13">
    <location>
        <begin position="660"/>
        <end position="699"/>
    </location>
</feature>
<dbReference type="SUPFAM" id="SSF56436">
    <property type="entry name" value="C-type lectin-like"/>
    <property type="match status" value="1"/>
</dbReference>
<dbReference type="PROSITE" id="PS50231">
    <property type="entry name" value="RICIN_B_LECTIN"/>
    <property type="match status" value="1"/>
</dbReference>
<comment type="subcellular location">
    <subcellularLocation>
        <location evidence="1">Membrane</location>
        <topology evidence="1">Single-pass type I membrane protein</topology>
    </subcellularLocation>
</comment>
<keyword evidence="8" id="KW-1133">Transmembrane helix</keyword>
<dbReference type="SMART" id="SM00209">
    <property type="entry name" value="TSP1"/>
    <property type="match status" value="3"/>
</dbReference>
<dbReference type="SUPFAM" id="SSF57196">
    <property type="entry name" value="EGF/Laminin"/>
    <property type="match status" value="1"/>
</dbReference>
<dbReference type="InterPro" id="IPR018097">
    <property type="entry name" value="EGF_Ca-bd_CS"/>
</dbReference>
<dbReference type="Gene3D" id="2.10.25.10">
    <property type="entry name" value="Laminin"/>
    <property type="match status" value="7"/>
</dbReference>
<keyword evidence="4" id="KW-0812">Transmembrane</keyword>